<evidence type="ECO:0000256" key="3">
    <source>
        <dbReference type="ARBA" id="ARBA00022490"/>
    </source>
</evidence>
<dbReference type="SUPFAM" id="SSF47323">
    <property type="entry name" value="Anticodon-binding domain of a subclass of class I aminoacyl-tRNA synthetases"/>
    <property type="match status" value="1"/>
</dbReference>
<dbReference type="InterPro" id="IPR002300">
    <property type="entry name" value="aa-tRNA-synth_Ia"/>
</dbReference>
<dbReference type="NCBIfam" id="NF004349">
    <property type="entry name" value="PRK05729.1"/>
    <property type="match status" value="1"/>
</dbReference>
<dbReference type="Gene3D" id="3.40.50.620">
    <property type="entry name" value="HUPs"/>
    <property type="match status" value="2"/>
</dbReference>
<dbReference type="Pfam" id="PF08264">
    <property type="entry name" value="Anticodon_1"/>
    <property type="match status" value="1"/>
</dbReference>
<reference evidence="18" key="1">
    <citation type="journal article" date="2011" name="Stand. Genomic Sci.">
        <title>Genome sequence of the filamentous, gliding Thiothrix nivea neotype strain (JP2(T)).</title>
        <authorList>
            <person name="Lapidus A."/>
            <person name="Nolan M."/>
            <person name="Lucas S."/>
            <person name="Glavina Del Rio T."/>
            <person name="Tice H."/>
            <person name="Cheng J.F."/>
            <person name="Tapia R."/>
            <person name="Han C."/>
            <person name="Goodwin L."/>
            <person name="Pitluck S."/>
            <person name="Liolios K."/>
            <person name="Pagani I."/>
            <person name="Ivanova N."/>
            <person name="Huntemann M."/>
            <person name="Mavromatis K."/>
            <person name="Mikhailova N."/>
            <person name="Pati A."/>
            <person name="Chen A."/>
            <person name="Palaniappan K."/>
            <person name="Land M."/>
            <person name="Brambilla E.M."/>
            <person name="Rohde M."/>
            <person name="Abt B."/>
            <person name="Verbarg S."/>
            <person name="Goker M."/>
            <person name="Bristow J."/>
            <person name="Eisen J.A."/>
            <person name="Markowitz V."/>
            <person name="Hugenholtz P."/>
            <person name="Kyrpides N.C."/>
            <person name="Klenk H.P."/>
            <person name="Woyke T."/>
        </authorList>
    </citation>
    <scope>NUCLEOTIDE SEQUENCE [LARGE SCALE GENOMIC DNA]</scope>
    <source>
        <strain evidence="18">ATCC 35100 / DSM 5205 / JP2</strain>
    </source>
</reference>
<dbReference type="OrthoDB" id="9810365at2"/>
<dbReference type="FunFam" id="1.10.287.380:FF:000001">
    <property type="entry name" value="Valine--tRNA ligase"/>
    <property type="match status" value="1"/>
</dbReference>
<evidence type="ECO:0000259" key="14">
    <source>
        <dbReference type="Pfam" id="PF00133"/>
    </source>
</evidence>
<dbReference type="CDD" id="cd00817">
    <property type="entry name" value="ValRS_core"/>
    <property type="match status" value="1"/>
</dbReference>
<comment type="domain">
    <text evidence="13">ValRS has two distinct active sites: one for aminoacylation and one for editing. The misactivated threonine is translocated from the active site to the editing site.</text>
</comment>
<dbReference type="SUPFAM" id="SSF50677">
    <property type="entry name" value="ValRS/IleRS/LeuRS editing domain"/>
    <property type="match status" value="1"/>
</dbReference>
<dbReference type="GO" id="GO:0005524">
    <property type="term" value="F:ATP binding"/>
    <property type="evidence" value="ECO:0007669"/>
    <property type="project" value="UniProtKB-UniRule"/>
</dbReference>
<dbReference type="PANTHER" id="PTHR11946">
    <property type="entry name" value="VALYL-TRNA SYNTHETASES"/>
    <property type="match status" value="1"/>
</dbReference>
<comment type="function">
    <text evidence="11 13">Catalyzes the attachment of valine to tRNA(Val). As ValRS can inadvertently accommodate and process structurally similar amino acids such as threonine, to avoid such errors, it has a 'posttransfer' editing activity that hydrolyzes mischarged Thr-tRNA(Val) in a tRNA-dependent manner.</text>
</comment>
<dbReference type="RefSeq" id="WP_002707376.1">
    <property type="nucleotide sequence ID" value="NZ_JH651384.1"/>
</dbReference>
<dbReference type="SUPFAM" id="SSF46589">
    <property type="entry name" value="tRNA-binding arm"/>
    <property type="match status" value="1"/>
</dbReference>
<dbReference type="GO" id="GO:0004832">
    <property type="term" value="F:valine-tRNA ligase activity"/>
    <property type="evidence" value="ECO:0007669"/>
    <property type="project" value="UniProtKB-UniRule"/>
</dbReference>
<keyword evidence="7 13" id="KW-0648">Protein biosynthesis</keyword>
<evidence type="ECO:0000256" key="11">
    <source>
        <dbReference type="ARBA" id="ARBA00055630"/>
    </source>
</evidence>
<dbReference type="CDD" id="cd07962">
    <property type="entry name" value="Anticodon_Ia_Val"/>
    <property type="match status" value="1"/>
</dbReference>
<name>A0A656HBR7_THINJ</name>
<dbReference type="FunFam" id="1.10.730.10:FF:000007">
    <property type="entry name" value="Valine--tRNA ligase"/>
    <property type="match status" value="1"/>
</dbReference>
<feature type="binding site" evidence="13">
    <location>
        <position position="584"/>
    </location>
    <ligand>
        <name>ATP</name>
        <dbReference type="ChEBI" id="CHEBI:30616"/>
    </ligand>
</feature>
<comment type="subcellular location">
    <subcellularLocation>
        <location evidence="1 13">Cytoplasm</location>
    </subcellularLocation>
</comment>
<dbReference type="Proteomes" id="UP000005317">
    <property type="component" value="Unassembled WGS sequence"/>
</dbReference>
<keyword evidence="8 13" id="KW-0175">Coiled coil</keyword>
<dbReference type="AlphaFoldDB" id="A0A656HBR7"/>
<evidence type="ECO:0000259" key="15">
    <source>
        <dbReference type="Pfam" id="PF08264"/>
    </source>
</evidence>
<accession>A0A656HBR7</accession>
<evidence type="ECO:0000256" key="2">
    <source>
        <dbReference type="ARBA" id="ARBA00011245"/>
    </source>
</evidence>
<dbReference type="SUPFAM" id="SSF52374">
    <property type="entry name" value="Nucleotidylyl transferase"/>
    <property type="match status" value="1"/>
</dbReference>
<organism evidence="17 18">
    <name type="scientific">Thiothrix nivea (strain ATCC 35100 / DSM 5205 / JP2)</name>
    <dbReference type="NCBI Taxonomy" id="870187"/>
    <lineage>
        <taxon>Bacteria</taxon>
        <taxon>Pseudomonadati</taxon>
        <taxon>Pseudomonadota</taxon>
        <taxon>Gammaproteobacteria</taxon>
        <taxon>Thiotrichales</taxon>
        <taxon>Thiotrichaceae</taxon>
        <taxon>Thiothrix</taxon>
    </lineage>
</organism>
<feature type="domain" description="Aminoacyl-tRNA synthetase class Ia" evidence="14">
    <location>
        <begin position="14"/>
        <end position="658"/>
    </location>
</feature>
<dbReference type="FunFam" id="3.40.50.620:FF:000073">
    <property type="entry name" value="Valine--tRNA ligase"/>
    <property type="match status" value="1"/>
</dbReference>
<dbReference type="InterPro" id="IPR014729">
    <property type="entry name" value="Rossmann-like_a/b/a_fold"/>
</dbReference>
<gene>
    <name evidence="13" type="primary">valS</name>
    <name evidence="17" type="ORF">Thini_0788</name>
</gene>
<keyword evidence="3 13" id="KW-0963">Cytoplasm</keyword>
<dbReference type="InterPro" id="IPR013155">
    <property type="entry name" value="M/V/L/I-tRNA-synth_anticd-bd"/>
</dbReference>
<dbReference type="PRINTS" id="PR00986">
    <property type="entry name" value="TRNASYNTHVAL"/>
</dbReference>
<feature type="coiled-coil region" evidence="13">
    <location>
        <begin position="922"/>
        <end position="984"/>
    </location>
</feature>
<evidence type="ECO:0000256" key="10">
    <source>
        <dbReference type="ARBA" id="ARBA00047552"/>
    </source>
</evidence>
<dbReference type="InterPro" id="IPR001412">
    <property type="entry name" value="aa-tRNA-synth_I_CS"/>
</dbReference>
<dbReference type="InterPro" id="IPR010978">
    <property type="entry name" value="tRNA-bd_arm"/>
</dbReference>
<sequence>MDKTYQPQDIEQRWYQHWEQSGYFAPQGDGKPYCIMIPPPNVTGTLHMGHGFNQMVIDTLIRYHRMKGDKTLYQPGTDHAGIATQMVVERQLNAQNITRHDLGREKFLEKVWEWKEHSGNTITRQLRRLGTTPDWSRERFTMDDGLSEAVREVFVRLHEEGLIYRGQRLVNWDPILHTAVSDLEVISEEENGFMWHFRYPVADAGGNATNEFLTVATTRPETMLGDSAVAVHPEDERYKQLIGKQVVLPLVGRLIPVVGDEYADPEKGTGCVKITPAHDFNDYQVGKRHNLELINIFTQDAKIKSSHFDDMSWGHRASPDVPSELQDKVGITDVDSPHLQGNTSAGIPEKYRGLDRYEARKQIVADMDALGLLAEIKDHKLMVPRGDRSGTVIEPYLTDQWYVDLTRDIQPDGRPGGKTAIAQPAIDAVESGKIRFIPGNWVNTYNHWMYNLDDWCISRQLWWGHRIPAWYDNAGNVYVGRNEEEVRSKNNLPADLALRQDEDVLDTWFSSALWPFSTLGWPNVDDEALKNFYPTQMLMTGFDIIFFWVARMIMFGLKFMGDVPFHDVYIHGLVRDAEGQKMSKSKGNVLDPLDIIDGIDLESLVAKRTSGMMQPQLAAKIEKATRKQFPDGIEPYGTDALRFTFASFATAGRDIRFDLQRLEGYRNFCNKLWNAARYVLMQCEDQDTGLDASLPVELSAADRWILAQLQNTTAEITDHIDNYRFDLAAKAMYEFAWHEYCDWYLELTKPILGKANDNEAAKRGTRRTLVRVLESTLRLMHPIMPFITEEIWQSIKGLAGTDSASGDSIMLQPYPVADESLIDKAALTEIEWVKAFIMGIRRIRSEMDIKPGQALDVLLQNWSDTDKVLYANSEAFARSLAKVASVTWLAKDETAPESATALVGEMNVLIPLAGLIDKAAEIARLGKEIDKLQKGLAGLEGRLNNPAFAEKAKPEVVAAARQQAEEQHTALTQLQAQLEKIKAL</sequence>
<evidence type="ECO:0000313" key="17">
    <source>
        <dbReference type="EMBL" id="EIJ33424.1"/>
    </source>
</evidence>
<comment type="similarity">
    <text evidence="12 13">Belongs to the class-I aminoacyl-tRNA synthetase family. ValS type 1 subfamily.</text>
</comment>
<comment type="subunit">
    <text evidence="2 13">Monomer.</text>
</comment>
<feature type="short sequence motif" description="'KMSKS' region" evidence="13">
    <location>
        <begin position="581"/>
        <end position="585"/>
    </location>
</feature>
<dbReference type="InterPro" id="IPR019499">
    <property type="entry name" value="Val-tRNA_synth_tRNA-bd"/>
</dbReference>
<evidence type="ECO:0000256" key="4">
    <source>
        <dbReference type="ARBA" id="ARBA00022598"/>
    </source>
</evidence>
<dbReference type="GO" id="GO:0002161">
    <property type="term" value="F:aminoacyl-tRNA deacylase activity"/>
    <property type="evidence" value="ECO:0007669"/>
    <property type="project" value="InterPro"/>
</dbReference>
<evidence type="ECO:0000259" key="16">
    <source>
        <dbReference type="Pfam" id="PF10458"/>
    </source>
</evidence>
<comment type="catalytic activity">
    <reaction evidence="10 13">
        <text>tRNA(Val) + L-valine + ATP = L-valyl-tRNA(Val) + AMP + diphosphate</text>
        <dbReference type="Rhea" id="RHEA:10704"/>
        <dbReference type="Rhea" id="RHEA-COMP:9672"/>
        <dbReference type="Rhea" id="RHEA-COMP:9708"/>
        <dbReference type="ChEBI" id="CHEBI:30616"/>
        <dbReference type="ChEBI" id="CHEBI:33019"/>
        <dbReference type="ChEBI" id="CHEBI:57762"/>
        <dbReference type="ChEBI" id="CHEBI:78442"/>
        <dbReference type="ChEBI" id="CHEBI:78537"/>
        <dbReference type="ChEBI" id="CHEBI:456215"/>
        <dbReference type="EC" id="6.1.1.9"/>
    </reaction>
</comment>
<evidence type="ECO:0000313" key="18">
    <source>
        <dbReference type="Proteomes" id="UP000005317"/>
    </source>
</evidence>
<dbReference type="InterPro" id="IPR037118">
    <property type="entry name" value="Val-tRNA_synth_C_sf"/>
</dbReference>
<dbReference type="Gene3D" id="1.10.287.380">
    <property type="entry name" value="Valyl-tRNA synthetase, C-terminal domain"/>
    <property type="match status" value="1"/>
</dbReference>
<feature type="domain" description="Methionyl/Valyl/Leucyl/Isoleucyl-tRNA synthetase anticodon-binding" evidence="15">
    <location>
        <begin position="702"/>
        <end position="858"/>
    </location>
</feature>
<protein>
    <recommendedName>
        <fullName evidence="13">Valine--tRNA ligase</fullName>
        <ecNumber evidence="13">6.1.1.9</ecNumber>
    </recommendedName>
    <alternativeName>
        <fullName evidence="13">Valyl-tRNA synthetase</fullName>
        <shortName evidence="13">ValRS</shortName>
    </alternativeName>
</protein>
<feature type="short sequence motif" description="'HIGH' region" evidence="13">
    <location>
        <begin position="40"/>
        <end position="50"/>
    </location>
</feature>
<evidence type="ECO:0000256" key="13">
    <source>
        <dbReference type="HAMAP-Rule" id="MF_02004"/>
    </source>
</evidence>
<evidence type="ECO:0000256" key="8">
    <source>
        <dbReference type="ARBA" id="ARBA00023054"/>
    </source>
</evidence>
<dbReference type="Pfam" id="PF10458">
    <property type="entry name" value="Val_tRNA-synt_C"/>
    <property type="match status" value="1"/>
</dbReference>
<keyword evidence="6 13" id="KW-0067">ATP-binding</keyword>
<dbReference type="Pfam" id="PF00133">
    <property type="entry name" value="tRNA-synt_1"/>
    <property type="match status" value="1"/>
</dbReference>
<keyword evidence="9 13" id="KW-0030">Aminoacyl-tRNA synthetase</keyword>
<dbReference type="Gene3D" id="3.90.740.10">
    <property type="entry name" value="Valyl/Leucyl/Isoleucyl-tRNA synthetase, editing domain"/>
    <property type="match status" value="1"/>
</dbReference>
<evidence type="ECO:0000256" key="9">
    <source>
        <dbReference type="ARBA" id="ARBA00023146"/>
    </source>
</evidence>
<keyword evidence="5 13" id="KW-0547">Nucleotide-binding</keyword>
<dbReference type="GO" id="GO:0005829">
    <property type="term" value="C:cytosol"/>
    <property type="evidence" value="ECO:0007669"/>
    <property type="project" value="TreeGrafter"/>
</dbReference>
<dbReference type="NCBIfam" id="TIGR00422">
    <property type="entry name" value="valS"/>
    <property type="match status" value="1"/>
</dbReference>
<dbReference type="FunFam" id="3.40.50.620:FF:000020">
    <property type="entry name" value="Valine--tRNA ligase, mitochondrial"/>
    <property type="match status" value="1"/>
</dbReference>
<dbReference type="HAMAP" id="MF_02004">
    <property type="entry name" value="Val_tRNA_synth_type1"/>
    <property type="match status" value="1"/>
</dbReference>
<keyword evidence="18" id="KW-1185">Reference proteome</keyword>
<evidence type="ECO:0000256" key="5">
    <source>
        <dbReference type="ARBA" id="ARBA00022741"/>
    </source>
</evidence>
<evidence type="ECO:0000256" key="6">
    <source>
        <dbReference type="ARBA" id="ARBA00022840"/>
    </source>
</evidence>
<dbReference type="InterPro" id="IPR009080">
    <property type="entry name" value="tRNAsynth_Ia_anticodon-bd"/>
</dbReference>
<evidence type="ECO:0000256" key="7">
    <source>
        <dbReference type="ARBA" id="ARBA00022917"/>
    </source>
</evidence>
<dbReference type="PANTHER" id="PTHR11946:SF93">
    <property type="entry name" value="VALINE--TRNA LIGASE, CHLOROPLASTIC_MITOCHONDRIAL 2"/>
    <property type="match status" value="1"/>
</dbReference>
<dbReference type="EMBL" id="JH651384">
    <property type="protein sequence ID" value="EIJ33424.1"/>
    <property type="molecule type" value="Genomic_DNA"/>
</dbReference>
<dbReference type="FunFam" id="3.90.740.10:FF:000010">
    <property type="entry name" value="Valine--tRNA ligase"/>
    <property type="match status" value="1"/>
</dbReference>
<keyword evidence="4 13" id="KW-0436">Ligase</keyword>
<dbReference type="InterPro" id="IPR002303">
    <property type="entry name" value="Valyl-tRNA_ligase"/>
</dbReference>
<comment type="domain">
    <text evidence="13">The C-terminal coiled-coil domain is crucial for aminoacylation activity.</text>
</comment>
<dbReference type="PROSITE" id="PS00178">
    <property type="entry name" value="AA_TRNA_LIGASE_I"/>
    <property type="match status" value="1"/>
</dbReference>
<dbReference type="EC" id="6.1.1.9" evidence="13"/>
<proteinExistence type="inferred from homology"/>
<evidence type="ECO:0000256" key="1">
    <source>
        <dbReference type="ARBA" id="ARBA00004496"/>
    </source>
</evidence>
<dbReference type="Gene3D" id="1.10.730.10">
    <property type="entry name" value="Isoleucyl-tRNA Synthetase, Domain 1"/>
    <property type="match status" value="1"/>
</dbReference>
<feature type="domain" description="Valyl-tRNA synthetase tRNA-binding arm" evidence="16">
    <location>
        <begin position="919"/>
        <end position="982"/>
    </location>
</feature>
<dbReference type="InterPro" id="IPR009008">
    <property type="entry name" value="Val/Leu/Ile-tRNA-synth_edit"/>
</dbReference>
<dbReference type="InterPro" id="IPR033705">
    <property type="entry name" value="Anticodon_Ia_Val"/>
</dbReference>
<dbReference type="GO" id="GO:0006438">
    <property type="term" value="P:valyl-tRNA aminoacylation"/>
    <property type="evidence" value="ECO:0007669"/>
    <property type="project" value="UniProtKB-UniRule"/>
</dbReference>
<evidence type="ECO:0000256" key="12">
    <source>
        <dbReference type="ARBA" id="ARBA00060830"/>
    </source>
</evidence>